<proteinExistence type="predicted"/>
<feature type="non-terminal residue" evidence="2">
    <location>
        <position position="1"/>
    </location>
</feature>
<dbReference type="Proteomes" id="UP000789508">
    <property type="component" value="Unassembled WGS sequence"/>
</dbReference>
<dbReference type="SUPFAM" id="SSF143990">
    <property type="entry name" value="YbiA-like"/>
    <property type="match status" value="1"/>
</dbReference>
<feature type="compositionally biased region" description="Polar residues" evidence="1">
    <location>
        <begin position="62"/>
        <end position="71"/>
    </location>
</feature>
<keyword evidence="3" id="KW-1185">Reference proteome</keyword>
<feature type="region of interest" description="Disordered" evidence="1">
    <location>
        <begin position="58"/>
        <end position="77"/>
    </location>
</feature>
<dbReference type="EMBL" id="CAJVPS010005854">
    <property type="protein sequence ID" value="CAG8619296.1"/>
    <property type="molecule type" value="Genomic_DNA"/>
</dbReference>
<feature type="compositionally biased region" description="Pro residues" evidence="1">
    <location>
        <begin position="117"/>
        <end position="132"/>
    </location>
</feature>
<dbReference type="InterPro" id="IPR037238">
    <property type="entry name" value="YbiA-like_sf"/>
</dbReference>
<accession>A0A9N9D0Z7</accession>
<feature type="compositionally biased region" description="Low complexity" evidence="1">
    <location>
        <begin position="176"/>
        <end position="193"/>
    </location>
</feature>
<organism evidence="2 3">
    <name type="scientific">Ambispora leptoticha</name>
    <dbReference type="NCBI Taxonomy" id="144679"/>
    <lineage>
        <taxon>Eukaryota</taxon>
        <taxon>Fungi</taxon>
        <taxon>Fungi incertae sedis</taxon>
        <taxon>Mucoromycota</taxon>
        <taxon>Glomeromycotina</taxon>
        <taxon>Glomeromycetes</taxon>
        <taxon>Archaeosporales</taxon>
        <taxon>Ambisporaceae</taxon>
        <taxon>Ambispora</taxon>
    </lineage>
</organism>
<feature type="compositionally biased region" description="Polar residues" evidence="1">
    <location>
        <begin position="164"/>
        <end position="174"/>
    </location>
</feature>
<feature type="compositionally biased region" description="Low complexity" evidence="1">
    <location>
        <begin position="224"/>
        <end position="235"/>
    </location>
</feature>
<evidence type="ECO:0000313" key="3">
    <source>
        <dbReference type="Proteomes" id="UP000789508"/>
    </source>
</evidence>
<comment type="caution">
    <text evidence="2">The sequence shown here is derived from an EMBL/GenBank/DDBJ whole genome shotgun (WGS) entry which is preliminary data.</text>
</comment>
<evidence type="ECO:0000313" key="2">
    <source>
        <dbReference type="EMBL" id="CAG8619296.1"/>
    </source>
</evidence>
<reference evidence="2" key="1">
    <citation type="submission" date="2021-06" db="EMBL/GenBank/DDBJ databases">
        <authorList>
            <person name="Kallberg Y."/>
            <person name="Tangrot J."/>
            <person name="Rosling A."/>
        </authorList>
    </citation>
    <scope>NUCLEOTIDE SEQUENCE</scope>
    <source>
        <strain evidence="2">FL130A</strain>
    </source>
</reference>
<feature type="compositionally biased region" description="Low complexity" evidence="1">
    <location>
        <begin position="133"/>
        <end position="144"/>
    </location>
</feature>
<dbReference type="OrthoDB" id="10660018at2759"/>
<sequence length="251" mass="26886">SRLPSKLTSEGKIAADSVFLTGELKWATSEHLFQALKYSQADGSQLNLALQIQKLGDPGQAQGFTRGSNGTVPPHPELQKKLIDTEDAELIEETGGRSVILMETRTELAANQGSNPNPNPPPREQPTGPSHPTPSNNGSNSPDPNHNEDDNNPPEPNQPKENGSHSPTNNNGSAPSPEDNNNSDGENNGNSPSQNSANSEPSEPTADTSPINVEEINNAETPEQAQQVAQQQIQQLFNKSRIKPSEIDKSL</sequence>
<feature type="region of interest" description="Disordered" evidence="1">
    <location>
        <begin position="93"/>
        <end position="251"/>
    </location>
</feature>
<gene>
    <name evidence="2" type="ORF">ALEPTO_LOCUS8895</name>
</gene>
<evidence type="ECO:0000256" key="1">
    <source>
        <dbReference type="SAM" id="MobiDB-lite"/>
    </source>
</evidence>
<dbReference type="AlphaFoldDB" id="A0A9N9D0Z7"/>
<feature type="compositionally biased region" description="Polar residues" evidence="1">
    <location>
        <begin position="194"/>
        <end position="211"/>
    </location>
</feature>
<name>A0A9N9D0Z7_9GLOM</name>
<protein>
    <submittedName>
        <fullName evidence="2">9046_t:CDS:1</fullName>
    </submittedName>
</protein>